<organism evidence="1 2">
    <name type="scientific">Pluteus cervinus</name>
    <dbReference type="NCBI Taxonomy" id="181527"/>
    <lineage>
        <taxon>Eukaryota</taxon>
        <taxon>Fungi</taxon>
        <taxon>Dikarya</taxon>
        <taxon>Basidiomycota</taxon>
        <taxon>Agaricomycotina</taxon>
        <taxon>Agaricomycetes</taxon>
        <taxon>Agaricomycetidae</taxon>
        <taxon>Agaricales</taxon>
        <taxon>Pluteineae</taxon>
        <taxon>Pluteaceae</taxon>
        <taxon>Pluteus</taxon>
    </lineage>
</organism>
<gene>
    <name evidence="1" type="ORF">BDN72DRAFT_840515</name>
</gene>
<protein>
    <submittedName>
        <fullName evidence="1">Uncharacterized protein</fullName>
    </submittedName>
</protein>
<dbReference type="EMBL" id="ML208333">
    <property type="protein sequence ID" value="TFK69297.1"/>
    <property type="molecule type" value="Genomic_DNA"/>
</dbReference>
<evidence type="ECO:0000313" key="2">
    <source>
        <dbReference type="Proteomes" id="UP000308600"/>
    </source>
</evidence>
<reference evidence="1 2" key="1">
    <citation type="journal article" date="2019" name="Nat. Ecol. Evol.">
        <title>Megaphylogeny resolves global patterns of mushroom evolution.</title>
        <authorList>
            <person name="Varga T."/>
            <person name="Krizsan K."/>
            <person name="Foldi C."/>
            <person name="Dima B."/>
            <person name="Sanchez-Garcia M."/>
            <person name="Sanchez-Ramirez S."/>
            <person name="Szollosi G.J."/>
            <person name="Szarkandi J.G."/>
            <person name="Papp V."/>
            <person name="Albert L."/>
            <person name="Andreopoulos W."/>
            <person name="Angelini C."/>
            <person name="Antonin V."/>
            <person name="Barry K.W."/>
            <person name="Bougher N.L."/>
            <person name="Buchanan P."/>
            <person name="Buyck B."/>
            <person name="Bense V."/>
            <person name="Catcheside P."/>
            <person name="Chovatia M."/>
            <person name="Cooper J."/>
            <person name="Damon W."/>
            <person name="Desjardin D."/>
            <person name="Finy P."/>
            <person name="Geml J."/>
            <person name="Haridas S."/>
            <person name="Hughes K."/>
            <person name="Justo A."/>
            <person name="Karasinski D."/>
            <person name="Kautmanova I."/>
            <person name="Kiss B."/>
            <person name="Kocsube S."/>
            <person name="Kotiranta H."/>
            <person name="LaButti K.M."/>
            <person name="Lechner B.E."/>
            <person name="Liimatainen K."/>
            <person name="Lipzen A."/>
            <person name="Lukacs Z."/>
            <person name="Mihaltcheva S."/>
            <person name="Morgado L.N."/>
            <person name="Niskanen T."/>
            <person name="Noordeloos M.E."/>
            <person name="Ohm R.A."/>
            <person name="Ortiz-Santana B."/>
            <person name="Ovrebo C."/>
            <person name="Racz N."/>
            <person name="Riley R."/>
            <person name="Savchenko A."/>
            <person name="Shiryaev A."/>
            <person name="Soop K."/>
            <person name="Spirin V."/>
            <person name="Szebenyi C."/>
            <person name="Tomsovsky M."/>
            <person name="Tulloss R.E."/>
            <person name="Uehling J."/>
            <person name="Grigoriev I.V."/>
            <person name="Vagvolgyi C."/>
            <person name="Papp T."/>
            <person name="Martin F.M."/>
            <person name="Miettinen O."/>
            <person name="Hibbett D.S."/>
            <person name="Nagy L.G."/>
        </authorList>
    </citation>
    <scope>NUCLEOTIDE SEQUENCE [LARGE SCALE GENOMIC DNA]</scope>
    <source>
        <strain evidence="1 2">NL-1719</strain>
    </source>
</reference>
<dbReference type="Proteomes" id="UP000308600">
    <property type="component" value="Unassembled WGS sequence"/>
</dbReference>
<proteinExistence type="predicted"/>
<sequence>MPEFGDENLVQCTNLNGFQCPPSGDGGGGGGDEAIMSMMFTATASFEQDYDSGAGNWRACALASFIVTVVDVEEKGYDGVLALAGRRFGFESFEHAHRTMTRTSLPKGRRCLRDGRKEERGLLGISLEGRGLNTLEEGFGRILALDGKP</sequence>
<evidence type="ECO:0000313" key="1">
    <source>
        <dbReference type="EMBL" id="TFK69297.1"/>
    </source>
</evidence>
<keyword evidence="2" id="KW-1185">Reference proteome</keyword>
<accession>A0ACD3AVB6</accession>
<name>A0ACD3AVB6_9AGAR</name>